<sequence>MPKQQLFQLQFTDRVFPTVTLCHLNPWKKEEAMNADQNIRKLVEAYENLGTSSSEYGFSERLEGVRQQKATKITALMSERLHSKANVRKTMFFNDCIPRQFKQDREKI</sequence>
<keyword evidence="2" id="KW-1185">Reference proteome</keyword>
<dbReference type="AlphaFoldDB" id="A0A3P7JK41"/>
<dbReference type="EMBL" id="UYYB01111422">
    <property type="protein sequence ID" value="VDM81103.1"/>
    <property type="molecule type" value="Genomic_DNA"/>
</dbReference>
<name>A0A3P7JK41_STRVU</name>
<proteinExistence type="predicted"/>
<gene>
    <name evidence="1" type="ORF">SVUK_LOCUS16101</name>
</gene>
<evidence type="ECO:0000313" key="2">
    <source>
        <dbReference type="Proteomes" id="UP000270094"/>
    </source>
</evidence>
<reference evidence="1 2" key="1">
    <citation type="submission" date="2018-11" db="EMBL/GenBank/DDBJ databases">
        <authorList>
            <consortium name="Pathogen Informatics"/>
        </authorList>
    </citation>
    <scope>NUCLEOTIDE SEQUENCE [LARGE SCALE GENOMIC DNA]</scope>
</reference>
<dbReference type="Proteomes" id="UP000270094">
    <property type="component" value="Unassembled WGS sequence"/>
</dbReference>
<organism evidence="1 2">
    <name type="scientific">Strongylus vulgaris</name>
    <name type="common">Blood worm</name>
    <dbReference type="NCBI Taxonomy" id="40348"/>
    <lineage>
        <taxon>Eukaryota</taxon>
        <taxon>Metazoa</taxon>
        <taxon>Ecdysozoa</taxon>
        <taxon>Nematoda</taxon>
        <taxon>Chromadorea</taxon>
        <taxon>Rhabditida</taxon>
        <taxon>Rhabditina</taxon>
        <taxon>Rhabditomorpha</taxon>
        <taxon>Strongyloidea</taxon>
        <taxon>Strongylidae</taxon>
        <taxon>Strongylus</taxon>
    </lineage>
</organism>
<evidence type="ECO:0000313" key="1">
    <source>
        <dbReference type="EMBL" id="VDM81103.1"/>
    </source>
</evidence>
<protein>
    <submittedName>
        <fullName evidence="1">Uncharacterized protein</fullName>
    </submittedName>
</protein>
<accession>A0A3P7JK41</accession>